<reference evidence="7 8" key="1">
    <citation type="submission" date="2019-03" db="EMBL/GenBank/DDBJ databases">
        <title>Genomic Encyclopedia of Archaeal and Bacterial Type Strains, Phase II (KMG-II): from individual species to whole genera.</title>
        <authorList>
            <person name="Goeker M."/>
        </authorList>
    </citation>
    <scope>NUCLEOTIDE SEQUENCE [LARGE SCALE GENOMIC DNA]</scope>
    <source>
        <strain evidence="7 8">DSM 26433</strain>
    </source>
</reference>
<dbReference type="NCBIfam" id="TIGR02937">
    <property type="entry name" value="sigma70-ECF"/>
    <property type="match status" value="1"/>
</dbReference>
<comment type="caution">
    <text evidence="7">The sequence shown here is derived from an EMBL/GenBank/DDBJ whole genome shotgun (WGS) entry which is preliminary data.</text>
</comment>
<dbReference type="AlphaFoldDB" id="A0A4R1NT10"/>
<dbReference type="Pfam" id="PF08281">
    <property type="entry name" value="Sigma70_r4_2"/>
    <property type="match status" value="1"/>
</dbReference>
<keyword evidence="8" id="KW-1185">Reference proteome</keyword>
<dbReference type="GO" id="GO:0003677">
    <property type="term" value="F:DNA binding"/>
    <property type="evidence" value="ECO:0007669"/>
    <property type="project" value="InterPro"/>
</dbReference>
<protein>
    <submittedName>
        <fullName evidence="7">RNA polymerase sigma (SigZ) subunit</fullName>
    </submittedName>
</protein>
<dbReference type="Pfam" id="PF04542">
    <property type="entry name" value="Sigma70_r2"/>
    <property type="match status" value="1"/>
</dbReference>
<dbReference type="SUPFAM" id="SSF88659">
    <property type="entry name" value="Sigma3 and sigma4 domains of RNA polymerase sigma factors"/>
    <property type="match status" value="1"/>
</dbReference>
<dbReference type="PANTHER" id="PTHR43133">
    <property type="entry name" value="RNA POLYMERASE ECF-TYPE SIGMA FACTO"/>
    <property type="match status" value="1"/>
</dbReference>
<dbReference type="PANTHER" id="PTHR43133:SF62">
    <property type="entry name" value="RNA POLYMERASE SIGMA FACTOR SIGZ"/>
    <property type="match status" value="1"/>
</dbReference>
<proteinExistence type="inferred from homology"/>
<dbReference type="InterPro" id="IPR013324">
    <property type="entry name" value="RNA_pol_sigma_r3/r4-like"/>
</dbReference>
<evidence type="ECO:0000256" key="2">
    <source>
        <dbReference type="ARBA" id="ARBA00023015"/>
    </source>
</evidence>
<dbReference type="SUPFAM" id="SSF88946">
    <property type="entry name" value="Sigma2 domain of RNA polymerase sigma factors"/>
    <property type="match status" value="1"/>
</dbReference>
<accession>A0A4R1NT10</accession>
<evidence type="ECO:0000259" key="6">
    <source>
        <dbReference type="Pfam" id="PF08281"/>
    </source>
</evidence>
<dbReference type="GO" id="GO:0016987">
    <property type="term" value="F:sigma factor activity"/>
    <property type="evidence" value="ECO:0007669"/>
    <property type="project" value="UniProtKB-KW"/>
</dbReference>
<dbReference type="Proteomes" id="UP000295673">
    <property type="component" value="Unassembled WGS sequence"/>
</dbReference>
<feature type="domain" description="RNA polymerase sigma-70 region 2" evidence="5">
    <location>
        <begin position="12"/>
        <end position="77"/>
    </location>
</feature>
<dbReference type="RefSeq" id="WP_132858537.1">
    <property type="nucleotide sequence ID" value="NZ_SMGR01000001.1"/>
</dbReference>
<dbReference type="InterPro" id="IPR013249">
    <property type="entry name" value="RNA_pol_sigma70_r4_t2"/>
</dbReference>
<evidence type="ECO:0000313" key="7">
    <source>
        <dbReference type="EMBL" id="TCL08408.1"/>
    </source>
</evidence>
<sequence>MSTTPDLTAVWSAYRDRLKAFLRARVSNPDDVDDLLQDISIKVFTGLPNLHDETKLKPWLFQTANRAIIDHYRRAGRAAPQADELWYAQDDPVLRHDLEACVAPFIKALPDDAAALLTAIDLNGVSQRDYASAQDIPYSTLKSRVTRARADLRTLFDACCKFTMDTRGNLSEMELKSNGCRKC</sequence>
<dbReference type="InterPro" id="IPR013325">
    <property type="entry name" value="RNA_pol_sigma_r2"/>
</dbReference>
<dbReference type="InterPro" id="IPR036388">
    <property type="entry name" value="WH-like_DNA-bd_sf"/>
</dbReference>
<evidence type="ECO:0000313" key="8">
    <source>
        <dbReference type="Proteomes" id="UP000295673"/>
    </source>
</evidence>
<organism evidence="7 8">
    <name type="scientific">Shimia isoporae</name>
    <dbReference type="NCBI Taxonomy" id="647720"/>
    <lineage>
        <taxon>Bacteria</taxon>
        <taxon>Pseudomonadati</taxon>
        <taxon>Pseudomonadota</taxon>
        <taxon>Alphaproteobacteria</taxon>
        <taxon>Rhodobacterales</taxon>
        <taxon>Roseobacteraceae</taxon>
    </lineage>
</organism>
<dbReference type="OrthoDB" id="9803470at2"/>
<dbReference type="InterPro" id="IPR014284">
    <property type="entry name" value="RNA_pol_sigma-70_dom"/>
</dbReference>
<comment type="similarity">
    <text evidence="1">Belongs to the sigma-70 factor family. ECF subfamily.</text>
</comment>
<dbReference type="InterPro" id="IPR007627">
    <property type="entry name" value="RNA_pol_sigma70_r2"/>
</dbReference>
<dbReference type="Gene3D" id="1.10.10.10">
    <property type="entry name" value="Winged helix-like DNA-binding domain superfamily/Winged helix DNA-binding domain"/>
    <property type="match status" value="1"/>
</dbReference>
<feature type="domain" description="RNA polymerase sigma factor 70 region 4 type 2" evidence="6">
    <location>
        <begin position="106"/>
        <end position="152"/>
    </location>
</feature>
<keyword evidence="4" id="KW-0804">Transcription</keyword>
<evidence type="ECO:0000259" key="5">
    <source>
        <dbReference type="Pfam" id="PF04542"/>
    </source>
</evidence>
<name>A0A4R1NT10_9RHOB</name>
<evidence type="ECO:0000256" key="3">
    <source>
        <dbReference type="ARBA" id="ARBA00023082"/>
    </source>
</evidence>
<dbReference type="Gene3D" id="1.10.1740.10">
    <property type="match status" value="1"/>
</dbReference>
<dbReference type="GO" id="GO:0006352">
    <property type="term" value="P:DNA-templated transcription initiation"/>
    <property type="evidence" value="ECO:0007669"/>
    <property type="project" value="InterPro"/>
</dbReference>
<keyword evidence="3" id="KW-0731">Sigma factor</keyword>
<keyword evidence="2" id="KW-0805">Transcription regulation</keyword>
<evidence type="ECO:0000256" key="1">
    <source>
        <dbReference type="ARBA" id="ARBA00010641"/>
    </source>
</evidence>
<dbReference type="EMBL" id="SMGR01000001">
    <property type="protein sequence ID" value="TCL08408.1"/>
    <property type="molecule type" value="Genomic_DNA"/>
</dbReference>
<evidence type="ECO:0000256" key="4">
    <source>
        <dbReference type="ARBA" id="ARBA00023163"/>
    </source>
</evidence>
<dbReference type="InterPro" id="IPR039425">
    <property type="entry name" value="RNA_pol_sigma-70-like"/>
</dbReference>
<gene>
    <name evidence="7" type="ORF">BXY66_0445</name>
</gene>